<evidence type="ECO:0000256" key="1">
    <source>
        <dbReference type="SAM" id="MobiDB-lite"/>
    </source>
</evidence>
<dbReference type="EMBL" id="JAMKFB020000005">
    <property type="protein sequence ID" value="KAL0193454.1"/>
    <property type="molecule type" value="Genomic_DNA"/>
</dbReference>
<evidence type="ECO:0000313" key="3">
    <source>
        <dbReference type="Proteomes" id="UP001529510"/>
    </source>
</evidence>
<gene>
    <name evidence="2" type="ORF">M9458_011750</name>
</gene>
<evidence type="ECO:0000313" key="2">
    <source>
        <dbReference type="EMBL" id="KAL0193454.1"/>
    </source>
</evidence>
<accession>A0ABD0R4K7</accession>
<dbReference type="Proteomes" id="UP001529510">
    <property type="component" value="Unassembled WGS sequence"/>
</dbReference>
<feature type="non-terminal residue" evidence="2">
    <location>
        <position position="1"/>
    </location>
</feature>
<dbReference type="AlphaFoldDB" id="A0ABD0R4K7"/>
<reference evidence="2 3" key="1">
    <citation type="submission" date="2024-05" db="EMBL/GenBank/DDBJ databases">
        <title>Genome sequencing and assembly of Indian major carp, Cirrhinus mrigala (Hamilton, 1822).</title>
        <authorList>
            <person name="Mohindra V."/>
            <person name="Chowdhury L.M."/>
            <person name="Lal K."/>
            <person name="Jena J.K."/>
        </authorList>
    </citation>
    <scope>NUCLEOTIDE SEQUENCE [LARGE SCALE GENOMIC DNA]</scope>
    <source>
        <strain evidence="2">CM1030</strain>
        <tissue evidence="2">Blood</tissue>
    </source>
</reference>
<name>A0ABD0R4K7_CIRMR</name>
<organism evidence="2 3">
    <name type="scientific">Cirrhinus mrigala</name>
    <name type="common">Mrigala</name>
    <dbReference type="NCBI Taxonomy" id="683832"/>
    <lineage>
        <taxon>Eukaryota</taxon>
        <taxon>Metazoa</taxon>
        <taxon>Chordata</taxon>
        <taxon>Craniata</taxon>
        <taxon>Vertebrata</taxon>
        <taxon>Euteleostomi</taxon>
        <taxon>Actinopterygii</taxon>
        <taxon>Neopterygii</taxon>
        <taxon>Teleostei</taxon>
        <taxon>Ostariophysi</taxon>
        <taxon>Cypriniformes</taxon>
        <taxon>Cyprinidae</taxon>
        <taxon>Labeoninae</taxon>
        <taxon>Labeonini</taxon>
        <taxon>Cirrhinus</taxon>
    </lineage>
</organism>
<feature type="region of interest" description="Disordered" evidence="1">
    <location>
        <begin position="28"/>
        <end position="52"/>
    </location>
</feature>
<comment type="caution">
    <text evidence="2">The sequence shown here is derived from an EMBL/GenBank/DDBJ whole genome shotgun (WGS) entry which is preliminary data.</text>
</comment>
<protein>
    <submittedName>
        <fullName evidence="2">Uncharacterized protein</fullName>
    </submittedName>
</protein>
<proteinExistence type="predicted"/>
<feature type="compositionally biased region" description="Basic and acidic residues" evidence="1">
    <location>
        <begin position="28"/>
        <end position="39"/>
    </location>
</feature>
<sequence>QDLSDALFCILQVGPALDTFRYPEARKKAMSAHHSESASRRGILGQGTYTVD</sequence>
<keyword evidence="3" id="KW-1185">Reference proteome</keyword>